<keyword evidence="2" id="KW-1185">Reference proteome</keyword>
<dbReference type="EMBL" id="LDEV01002122">
    <property type="protein sequence ID" value="KLJ10229.1"/>
    <property type="molecule type" value="Genomic_DNA"/>
</dbReference>
<dbReference type="AlphaFoldDB" id="A0A0H1BFF6"/>
<evidence type="ECO:0000313" key="1">
    <source>
        <dbReference type="EMBL" id="KLJ10229.1"/>
    </source>
</evidence>
<protein>
    <submittedName>
        <fullName evidence="1">Uncharacterized protein</fullName>
    </submittedName>
</protein>
<dbReference type="Proteomes" id="UP000053573">
    <property type="component" value="Unassembled WGS sequence"/>
</dbReference>
<organism evidence="1 2">
    <name type="scientific">Blastomyces silverae</name>
    <dbReference type="NCBI Taxonomy" id="2060906"/>
    <lineage>
        <taxon>Eukaryota</taxon>
        <taxon>Fungi</taxon>
        <taxon>Dikarya</taxon>
        <taxon>Ascomycota</taxon>
        <taxon>Pezizomycotina</taxon>
        <taxon>Eurotiomycetes</taxon>
        <taxon>Eurotiomycetidae</taxon>
        <taxon>Onygenales</taxon>
        <taxon>Ajellomycetaceae</taxon>
        <taxon>Blastomyces</taxon>
    </lineage>
</organism>
<proteinExistence type="predicted"/>
<name>A0A0H1BFF6_9EURO</name>
<reference evidence="2" key="1">
    <citation type="journal article" date="2015" name="PLoS Genet.">
        <title>The dynamic genome and transcriptome of the human fungal pathogen Blastomyces and close relative Emmonsia.</title>
        <authorList>
            <person name="Munoz J.F."/>
            <person name="Gauthier G.M."/>
            <person name="Desjardins C.A."/>
            <person name="Gallo J.E."/>
            <person name="Holder J."/>
            <person name="Sullivan T.D."/>
            <person name="Marty A.J."/>
            <person name="Carmen J.C."/>
            <person name="Chen Z."/>
            <person name="Ding L."/>
            <person name="Gujja S."/>
            <person name="Magrini V."/>
            <person name="Misas E."/>
            <person name="Mitreva M."/>
            <person name="Priest M."/>
            <person name="Saif S."/>
            <person name="Whiston E.A."/>
            <person name="Young S."/>
            <person name="Zeng Q."/>
            <person name="Goldman W.E."/>
            <person name="Mardis E.R."/>
            <person name="Taylor J.W."/>
            <person name="McEwen J.G."/>
            <person name="Clay O.K."/>
            <person name="Klein B.S."/>
            <person name="Cuomo C.A."/>
        </authorList>
    </citation>
    <scope>NUCLEOTIDE SEQUENCE [LARGE SCALE GENOMIC DNA]</scope>
    <source>
        <strain evidence="2">UAMH 139</strain>
    </source>
</reference>
<sequence>MKVAVDSELLPAFALKQATVTRAKGGEFFVKTFKFSIDVETDIEIMPGSVSCMFRYTSKFRWRRVTTGLDHSFKASTSNIEKIEFQ</sequence>
<accession>A0A0H1BFF6</accession>
<evidence type="ECO:0000313" key="2">
    <source>
        <dbReference type="Proteomes" id="UP000053573"/>
    </source>
</evidence>
<comment type="caution">
    <text evidence="1">The sequence shown here is derived from an EMBL/GenBank/DDBJ whole genome shotgun (WGS) entry which is preliminary data.</text>
</comment>
<gene>
    <name evidence="1" type="ORF">EMPG_14400</name>
</gene>